<sequence length="206" mass="23709">MDYGRINHFWQSINLLVAPILLTLLILFKDHMSPWMWLMAIHLPILMIHEIEEYVLAPEGFKEFINKRSPLGTGNDPDYPLDEAYVFQVNILIAWPLIILGTFLANVAPWVGMSMIWFQIIINNVMHTVGFQQGKPTYNPGLLTNCLIIVPYCVYVIYEAFGFFRWYDWGMSLLLGVGITLLLMKKTFGRLAAYKAVTNTTDKQTT</sequence>
<dbReference type="EMBL" id="AP010904">
    <property type="protein sequence ID" value="BAH73628.1"/>
    <property type="molecule type" value="Genomic_DNA"/>
</dbReference>
<name>C4XTW3_SOLM1</name>
<dbReference type="AlphaFoldDB" id="C4XTW3"/>
<feature type="transmembrane region" description="Helical" evidence="1">
    <location>
        <begin position="164"/>
        <end position="184"/>
    </location>
</feature>
<feature type="transmembrane region" description="Helical" evidence="1">
    <location>
        <begin position="138"/>
        <end position="158"/>
    </location>
</feature>
<evidence type="ECO:0000313" key="2">
    <source>
        <dbReference type="EMBL" id="BAH73628.1"/>
    </source>
</evidence>
<feature type="transmembrane region" description="Helical" evidence="1">
    <location>
        <begin position="93"/>
        <end position="118"/>
    </location>
</feature>
<dbReference type="Proteomes" id="UP000009071">
    <property type="component" value="Chromosome"/>
</dbReference>
<dbReference type="HOGENOM" id="CLU_1330169_0_0_7"/>
<keyword evidence="3" id="KW-1185">Reference proteome</keyword>
<dbReference type="Pfam" id="PF13787">
    <property type="entry name" value="HXXEE"/>
    <property type="match status" value="1"/>
</dbReference>
<protein>
    <submittedName>
        <fullName evidence="2">Hypothetical membrane protein</fullName>
    </submittedName>
</protein>
<gene>
    <name evidence="2" type="ordered locus">DMR_01370</name>
</gene>
<keyword evidence="1" id="KW-0472">Membrane</keyword>
<keyword evidence="1" id="KW-1133">Transmembrane helix</keyword>
<organism evidence="2 3">
    <name type="scientific">Solidesulfovibrio magneticus (strain ATCC 700980 / DSM 13731 / RS-1)</name>
    <name type="common">Desulfovibrio magneticus</name>
    <dbReference type="NCBI Taxonomy" id="573370"/>
    <lineage>
        <taxon>Bacteria</taxon>
        <taxon>Pseudomonadati</taxon>
        <taxon>Thermodesulfobacteriota</taxon>
        <taxon>Desulfovibrionia</taxon>
        <taxon>Desulfovibrionales</taxon>
        <taxon>Desulfovibrionaceae</taxon>
        <taxon>Solidesulfovibrio</taxon>
    </lineage>
</organism>
<evidence type="ECO:0000256" key="1">
    <source>
        <dbReference type="SAM" id="Phobius"/>
    </source>
</evidence>
<dbReference type="KEGG" id="dma:DMR_01370"/>
<reference evidence="2 3" key="1">
    <citation type="journal article" date="2009" name="Genome Res.">
        <title>Whole genome sequence of Desulfovibrio magneticus strain RS-1 revealed common gene clusters in magnetotactic bacteria.</title>
        <authorList>
            <person name="Nakazawa H."/>
            <person name="Arakaki A."/>
            <person name="Narita-Yamada S."/>
            <person name="Yashiro I."/>
            <person name="Jinno K."/>
            <person name="Aoki N."/>
            <person name="Tsuruyama A."/>
            <person name="Okamura Y."/>
            <person name="Tanikawa S."/>
            <person name="Fujita N."/>
            <person name="Takeyama H."/>
            <person name="Matsunaga T."/>
        </authorList>
    </citation>
    <scope>NUCLEOTIDE SEQUENCE [LARGE SCALE GENOMIC DNA]</scope>
    <source>
        <strain evidence="3">ATCC 700980 / DSM 13731 / RS-1</strain>
    </source>
</reference>
<evidence type="ECO:0000313" key="3">
    <source>
        <dbReference type="Proteomes" id="UP000009071"/>
    </source>
</evidence>
<keyword evidence="1" id="KW-0812">Transmembrane</keyword>
<feature type="transmembrane region" description="Helical" evidence="1">
    <location>
        <begin position="12"/>
        <end position="28"/>
    </location>
</feature>
<dbReference type="InterPro" id="IPR025671">
    <property type="entry name" value="HXXEE"/>
</dbReference>
<accession>C4XTW3</accession>
<dbReference type="STRING" id="573370.DMR_01370"/>
<proteinExistence type="predicted"/>